<keyword evidence="1" id="KW-0732">Signal</keyword>
<reference evidence="2 3" key="1">
    <citation type="submission" date="2020-08" db="EMBL/GenBank/DDBJ databases">
        <title>Acidobacteriota in marine sediments use diverse sulfur dissimilation pathways.</title>
        <authorList>
            <person name="Wasmund K."/>
        </authorList>
    </citation>
    <scope>NUCLEOTIDE SEQUENCE [LARGE SCALE GENOMIC DNA]</scope>
    <source>
        <strain evidence="2">MAG AM4</strain>
    </source>
</reference>
<dbReference type="AlphaFoldDB" id="A0A8J6Y3C2"/>
<evidence type="ECO:0000313" key="3">
    <source>
        <dbReference type="Proteomes" id="UP000648239"/>
    </source>
</evidence>
<dbReference type="EMBL" id="JACXWD010000033">
    <property type="protein sequence ID" value="MBD3868479.1"/>
    <property type="molecule type" value="Genomic_DNA"/>
</dbReference>
<organism evidence="2 3">
    <name type="scientific">Candidatus Polarisedimenticola svalbardensis</name>
    <dbReference type="NCBI Taxonomy" id="2886004"/>
    <lineage>
        <taxon>Bacteria</taxon>
        <taxon>Pseudomonadati</taxon>
        <taxon>Acidobacteriota</taxon>
        <taxon>Candidatus Polarisedimenticolia</taxon>
        <taxon>Candidatus Polarisedimenticolales</taxon>
        <taxon>Candidatus Polarisedimenticolaceae</taxon>
        <taxon>Candidatus Polarisedimenticola</taxon>
    </lineage>
</organism>
<name>A0A8J6Y3C2_9BACT</name>
<proteinExistence type="predicted"/>
<evidence type="ECO:0000256" key="1">
    <source>
        <dbReference type="SAM" id="SignalP"/>
    </source>
</evidence>
<dbReference type="Proteomes" id="UP000648239">
    <property type="component" value="Unassembled WGS sequence"/>
</dbReference>
<evidence type="ECO:0000313" key="2">
    <source>
        <dbReference type="EMBL" id="MBD3868479.1"/>
    </source>
</evidence>
<comment type="caution">
    <text evidence="2">The sequence shown here is derived from an EMBL/GenBank/DDBJ whole genome shotgun (WGS) entry which is preliminary data.</text>
</comment>
<protein>
    <recommendedName>
        <fullName evidence="4">DUF4352 domain-containing protein</fullName>
    </recommendedName>
</protein>
<evidence type="ECO:0008006" key="4">
    <source>
        <dbReference type="Google" id="ProtNLM"/>
    </source>
</evidence>
<accession>A0A8J6Y3C2</accession>
<gene>
    <name evidence="2" type="ORF">IFK94_10185</name>
</gene>
<sequence>MRPKQAIIKTLALFFLLLATATAGLGSSPLPGYLPDPTATNGELMDGVWVFQSSKVVIRLTPLNDDTRAAYILKRTGARVDPFGPRPDGSYRFVSFLLEIMNRSDGPLAFEPQKCWLLAPPGELKLPVDLGRIQTGYSVNEQEMPAEFTVAGQALFNGEQHLPPGRKVTGMLVFSAPKDDPREFRVEIPLVDSRGKTLEYKAAYATEKRLNKKMKKLQKQREKGKR</sequence>
<feature type="signal peptide" evidence="1">
    <location>
        <begin position="1"/>
        <end position="23"/>
    </location>
</feature>
<feature type="chain" id="PRO_5035309342" description="DUF4352 domain-containing protein" evidence="1">
    <location>
        <begin position="24"/>
        <end position="226"/>
    </location>
</feature>